<feature type="region of interest" description="Disordered" evidence="1">
    <location>
        <begin position="94"/>
        <end position="131"/>
    </location>
</feature>
<dbReference type="InParanoid" id="A0A2V0NU27"/>
<dbReference type="EMBL" id="BDRX01000004">
    <property type="protein sequence ID" value="GBF88335.1"/>
    <property type="molecule type" value="Genomic_DNA"/>
</dbReference>
<proteinExistence type="predicted"/>
<dbReference type="AlphaFoldDB" id="A0A2V0NU27"/>
<dbReference type="Proteomes" id="UP000247498">
    <property type="component" value="Unassembled WGS sequence"/>
</dbReference>
<feature type="compositionally biased region" description="Low complexity" evidence="1">
    <location>
        <begin position="13"/>
        <end position="32"/>
    </location>
</feature>
<gene>
    <name evidence="2" type="ORF">Rsub_01047</name>
</gene>
<evidence type="ECO:0000313" key="2">
    <source>
        <dbReference type="EMBL" id="GBF88335.1"/>
    </source>
</evidence>
<evidence type="ECO:0000313" key="3">
    <source>
        <dbReference type="Proteomes" id="UP000247498"/>
    </source>
</evidence>
<dbReference type="OrthoDB" id="497784at2759"/>
<feature type="compositionally biased region" description="Pro residues" evidence="1">
    <location>
        <begin position="1"/>
        <end position="12"/>
    </location>
</feature>
<reference evidence="2 3" key="1">
    <citation type="journal article" date="2018" name="Sci. Rep.">
        <title>Raphidocelis subcapitata (=Pseudokirchneriella subcapitata) provides an insight into genome evolution and environmental adaptations in the Sphaeropleales.</title>
        <authorList>
            <person name="Suzuki S."/>
            <person name="Yamaguchi H."/>
            <person name="Nakajima N."/>
            <person name="Kawachi M."/>
        </authorList>
    </citation>
    <scope>NUCLEOTIDE SEQUENCE [LARGE SCALE GENOMIC DNA]</scope>
    <source>
        <strain evidence="2 3">NIES-35</strain>
    </source>
</reference>
<keyword evidence="3" id="KW-1185">Reference proteome</keyword>
<comment type="caution">
    <text evidence="2">The sequence shown here is derived from an EMBL/GenBank/DDBJ whole genome shotgun (WGS) entry which is preliminary data.</text>
</comment>
<feature type="compositionally biased region" description="Low complexity" evidence="1">
    <location>
        <begin position="106"/>
        <end position="116"/>
    </location>
</feature>
<accession>A0A2V0NU27</accession>
<name>A0A2V0NU27_9CHLO</name>
<organism evidence="2 3">
    <name type="scientific">Raphidocelis subcapitata</name>
    <dbReference type="NCBI Taxonomy" id="307507"/>
    <lineage>
        <taxon>Eukaryota</taxon>
        <taxon>Viridiplantae</taxon>
        <taxon>Chlorophyta</taxon>
        <taxon>core chlorophytes</taxon>
        <taxon>Chlorophyceae</taxon>
        <taxon>CS clade</taxon>
        <taxon>Sphaeropleales</taxon>
        <taxon>Selenastraceae</taxon>
        <taxon>Raphidocelis</taxon>
    </lineage>
</organism>
<protein>
    <submittedName>
        <fullName evidence="2">Uncharacterized protein</fullName>
    </submittedName>
</protein>
<feature type="region of interest" description="Disordered" evidence="1">
    <location>
        <begin position="1"/>
        <end position="59"/>
    </location>
</feature>
<feature type="compositionally biased region" description="Basic and acidic residues" evidence="1">
    <location>
        <begin position="40"/>
        <end position="57"/>
    </location>
</feature>
<evidence type="ECO:0000256" key="1">
    <source>
        <dbReference type="SAM" id="MobiDB-lite"/>
    </source>
</evidence>
<sequence>MTGPAPTAPPPQQAAAAAAGAAAPPAAPAQQAGGSGLSEAMRRAIHGEVTPQEKDAQLKGSLQRWWKEYAGRKNEEEDMVADSLMYDERCHLPRTTAGPRFDDEPAQPAQHTAAAPQHKHAHGAGGGHAAA</sequence>